<keyword evidence="5" id="KW-0479">Metal-binding</keyword>
<dbReference type="Gene3D" id="1.20.1300.10">
    <property type="entry name" value="Fumarate reductase/succinate dehydrogenase, transmembrane subunit"/>
    <property type="match status" value="1"/>
</dbReference>
<gene>
    <name evidence="10" type="ORF">SHERM_07565</name>
</gene>
<dbReference type="InterPro" id="IPR000701">
    <property type="entry name" value="SuccDH_FuR_B_TM-su"/>
</dbReference>
<comment type="subcellular location">
    <subcellularLocation>
        <location evidence="1">Mitochondrion inner membrane</location>
        <topology evidence="1">Single-pass membrane protein</topology>
    </subcellularLocation>
</comment>
<dbReference type="GO" id="GO:0006099">
    <property type="term" value="P:tricarboxylic acid cycle"/>
    <property type="evidence" value="ECO:0007669"/>
    <property type="project" value="InterPro"/>
</dbReference>
<dbReference type="GO" id="GO:0006121">
    <property type="term" value="P:mitochondrial electron transport, succinate to ubiquinone"/>
    <property type="evidence" value="ECO:0007669"/>
    <property type="project" value="TreeGrafter"/>
</dbReference>
<evidence type="ECO:0000256" key="2">
    <source>
        <dbReference type="ARBA" id="ARBA00011313"/>
    </source>
</evidence>
<dbReference type="OrthoDB" id="588261at2759"/>
<evidence type="ECO:0000256" key="4">
    <source>
        <dbReference type="ARBA" id="ARBA00022692"/>
    </source>
</evidence>
<dbReference type="GO" id="GO:0045273">
    <property type="term" value="C:respiratory chain complex II (succinate dehydrogenase)"/>
    <property type="evidence" value="ECO:0007669"/>
    <property type="project" value="UniProtKB-ARBA"/>
</dbReference>
<evidence type="ECO:0000256" key="8">
    <source>
        <dbReference type="ARBA" id="ARBA00023136"/>
    </source>
</evidence>
<evidence type="ECO:0000256" key="5">
    <source>
        <dbReference type="ARBA" id="ARBA00022723"/>
    </source>
</evidence>
<accession>A0A9N7RS40</accession>
<dbReference type="GO" id="GO:0046872">
    <property type="term" value="F:metal ion binding"/>
    <property type="evidence" value="ECO:0007669"/>
    <property type="project" value="UniProtKB-KW"/>
</dbReference>
<evidence type="ECO:0000256" key="6">
    <source>
        <dbReference type="ARBA" id="ARBA00022989"/>
    </source>
</evidence>
<dbReference type="CDD" id="cd03499">
    <property type="entry name" value="SQR_TypeC_SdhC"/>
    <property type="match status" value="1"/>
</dbReference>
<name>A0A9N7RS40_STRHE</name>
<comment type="subunit">
    <text evidence="2">Component of complex II composed of eight subunits in plants: four classical SDH subunits SDH1, SDH2, SDH3 and SDH4 (a flavoprotein (FP), an iron-sulfur protein (IP), and a cytochrome b composed of a large and a small subunit.), as well as four subunits unknown in mitochondria from bacteria and heterotrophic eukaryotes.</text>
</comment>
<dbReference type="AlphaFoldDB" id="A0A9N7RS40"/>
<dbReference type="PANTHER" id="PTHR10978">
    <property type="entry name" value="SUCCINATE DEHYDROGENASE CYTOCHROME B560 SUBUNIT"/>
    <property type="match status" value="1"/>
</dbReference>
<dbReference type="Pfam" id="PF01127">
    <property type="entry name" value="Sdh_cyt"/>
    <property type="match status" value="1"/>
</dbReference>
<evidence type="ECO:0000313" key="10">
    <source>
        <dbReference type="EMBL" id="CAA0841689.1"/>
    </source>
</evidence>
<keyword evidence="6 9" id="KW-1133">Transmembrane helix</keyword>
<dbReference type="InterPro" id="IPR014314">
    <property type="entry name" value="Succ_DH_cytb556"/>
</dbReference>
<organism evidence="10 11">
    <name type="scientific">Striga hermonthica</name>
    <name type="common">Purple witchweed</name>
    <name type="synonym">Buchnera hermonthica</name>
    <dbReference type="NCBI Taxonomy" id="68872"/>
    <lineage>
        <taxon>Eukaryota</taxon>
        <taxon>Viridiplantae</taxon>
        <taxon>Streptophyta</taxon>
        <taxon>Embryophyta</taxon>
        <taxon>Tracheophyta</taxon>
        <taxon>Spermatophyta</taxon>
        <taxon>Magnoliopsida</taxon>
        <taxon>eudicotyledons</taxon>
        <taxon>Gunneridae</taxon>
        <taxon>Pentapetalae</taxon>
        <taxon>asterids</taxon>
        <taxon>lamiids</taxon>
        <taxon>Lamiales</taxon>
        <taxon>Orobanchaceae</taxon>
        <taxon>Buchnereae</taxon>
        <taxon>Striga</taxon>
    </lineage>
</organism>
<proteinExistence type="predicted"/>
<reference evidence="10" key="1">
    <citation type="submission" date="2019-12" db="EMBL/GenBank/DDBJ databases">
        <authorList>
            <person name="Scholes J."/>
        </authorList>
    </citation>
    <scope>NUCLEOTIDE SEQUENCE</scope>
</reference>
<dbReference type="EMBL" id="CACSLK010034598">
    <property type="protein sequence ID" value="CAA0841689.1"/>
    <property type="molecule type" value="Genomic_DNA"/>
</dbReference>
<comment type="caution">
    <text evidence="10">The sequence shown here is derived from an EMBL/GenBank/DDBJ whole genome shotgun (WGS) entry which is preliminary data.</text>
</comment>
<keyword evidence="8 9" id="KW-0472">Membrane</keyword>
<evidence type="ECO:0000256" key="3">
    <source>
        <dbReference type="ARBA" id="ARBA00022617"/>
    </source>
</evidence>
<evidence type="ECO:0000256" key="7">
    <source>
        <dbReference type="ARBA" id="ARBA00023004"/>
    </source>
</evidence>
<dbReference type="PANTHER" id="PTHR10978:SF5">
    <property type="entry name" value="SUCCINATE DEHYDROGENASE CYTOCHROME B560 SUBUNIT, MITOCHONDRIAL"/>
    <property type="match status" value="1"/>
</dbReference>
<evidence type="ECO:0000313" key="11">
    <source>
        <dbReference type="Proteomes" id="UP001153555"/>
    </source>
</evidence>
<dbReference type="InterPro" id="IPR034804">
    <property type="entry name" value="SQR/QFR_C/D"/>
</dbReference>
<keyword evidence="3" id="KW-0349">Heme</keyword>
<dbReference type="GO" id="GO:0009055">
    <property type="term" value="F:electron transfer activity"/>
    <property type="evidence" value="ECO:0007669"/>
    <property type="project" value="InterPro"/>
</dbReference>
<evidence type="ECO:0000256" key="1">
    <source>
        <dbReference type="ARBA" id="ARBA00004434"/>
    </source>
</evidence>
<protein>
    <submittedName>
        <fullName evidence="10">Succinate dehydrogenase subunit 3-1-mitochondrial</fullName>
    </submittedName>
</protein>
<feature type="transmembrane region" description="Helical" evidence="9">
    <location>
        <begin position="115"/>
        <end position="137"/>
    </location>
</feature>
<feature type="transmembrane region" description="Helical" evidence="9">
    <location>
        <begin position="198"/>
        <end position="217"/>
    </location>
</feature>
<keyword evidence="7" id="KW-0408">Iron</keyword>
<keyword evidence="11" id="KW-1185">Reference proteome</keyword>
<dbReference type="Proteomes" id="UP001153555">
    <property type="component" value="Unassembled WGS sequence"/>
</dbReference>
<dbReference type="SUPFAM" id="SSF81343">
    <property type="entry name" value="Fumarate reductase respiratory complex transmembrane subunits"/>
    <property type="match status" value="1"/>
</dbReference>
<evidence type="ECO:0000256" key="9">
    <source>
        <dbReference type="SAM" id="Phobius"/>
    </source>
</evidence>
<keyword evidence="4 9" id="KW-0812">Transmembrane</keyword>
<sequence length="310" mass="34496">MVGVQLHRHLPYLHLLRLSCLHLSSNKDARILAHVKTEQPLLSRSRGHSAQGLAATETTKWRELRGELAVDRSKNTWWGWRAGDRNIEGDLPGGEPAAELLYLHNRSFIPRAARVWTIAAATIPLLQFCLCVVACGFDPFSWRRNMIIGQSSQYSTVAVEIGDVADTCKEENLKKHVLRPLSPHLPIYKPQLSSTTSILNRISGVYLTAYVLGFYLVPIKLGSVSFSYEDEITHGHMQAPGADDLVAARTKVATWLHGSAGEDRLKATEMIKAMIEDGVRVWADRAALIPNLWDVMPEPSKTGRISFTSP</sequence>
<dbReference type="GO" id="GO:0005743">
    <property type="term" value="C:mitochondrial inner membrane"/>
    <property type="evidence" value="ECO:0007669"/>
    <property type="project" value="UniProtKB-SubCell"/>
</dbReference>